<accession>A0A0A0BL27</accession>
<organism evidence="2 3">
    <name type="scientific">Methylophaga thiooxydans</name>
    <dbReference type="NCBI Taxonomy" id="392484"/>
    <lineage>
        <taxon>Bacteria</taxon>
        <taxon>Pseudomonadati</taxon>
        <taxon>Pseudomonadota</taxon>
        <taxon>Gammaproteobacteria</taxon>
        <taxon>Thiotrichales</taxon>
        <taxon>Piscirickettsiaceae</taxon>
        <taxon>Methylophaga</taxon>
    </lineage>
</organism>
<feature type="transmembrane region" description="Helical" evidence="1">
    <location>
        <begin position="224"/>
        <end position="244"/>
    </location>
</feature>
<sequence length="260" mass="28371">MSVQSHLNYKIPSQFSMQDVSLLRPFHWLSKGWRDLIHNPAASLAHGLIVTAIFLIALLITSRHVYVLAAVISGFMLIGPIMAAGLCEISRQRQKESPVSFDSSLNGLSRNQTALIRFASMLLGFSVLWFFLSALVLLATVGNVAPALSETLWGDFFAVVAPMQLALYLIVGGLLACLVYVMSVVSVPAIIDNQITAMNAMIISIQVVVSNSLTMLVWASLIVLLMGISLATFLIGMIVIYPLLGHASWHAYRDLVKNND</sequence>
<keyword evidence="1" id="KW-1133">Transmembrane helix</keyword>
<reference evidence="2 3" key="1">
    <citation type="submission" date="2014-09" db="EMBL/GenBank/DDBJ databases">
        <authorList>
            <person name="Grob C."/>
            <person name="Taubert M."/>
            <person name="Howat A.M."/>
            <person name="Burns O.J."/>
            <person name="Dixon J.L."/>
            <person name="Chen Y."/>
            <person name="Murrell J.C."/>
        </authorList>
    </citation>
    <scope>NUCLEOTIDE SEQUENCE [LARGE SCALE GENOMIC DNA]</scope>
    <source>
        <strain evidence="2">L4</strain>
    </source>
</reference>
<evidence type="ECO:0008006" key="4">
    <source>
        <dbReference type="Google" id="ProtNLM"/>
    </source>
</evidence>
<keyword evidence="1" id="KW-0812">Transmembrane</keyword>
<dbReference type="AlphaFoldDB" id="A0A0A0BL27"/>
<evidence type="ECO:0000313" key="3">
    <source>
        <dbReference type="Proteomes" id="UP000029999"/>
    </source>
</evidence>
<feature type="transmembrane region" description="Helical" evidence="1">
    <location>
        <begin position="165"/>
        <end position="191"/>
    </location>
</feature>
<dbReference type="STRING" id="392484.LP43_0205"/>
<proteinExistence type="predicted"/>
<keyword evidence="1" id="KW-0472">Membrane</keyword>
<dbReference type="Pfam" id="PF09955">
    <property type="entry name" value="DUF2189"/>
    <property type="match status" value="1"/>
</dbReference>
<dbReference type="InterPro" id="IPR018692">
    <property type="entry name" value="DUF2189"/>
</dbReference>
<name>A0A0A0BL27_9GAMM</name>
<feature type="transmembrane region" description="Helical" evidence="1">
    <location>
        <begin position="66"/>
        <end position="87"/>
    </location>
</feature>
<dbReference type="RefSeq" id="WP_036311060.1">
    <property type="nucleotide sequence ID" value="NZ_JRQD01000001.1"/>
</dbReference>
<dbReference type="EMBL" id="JRQD01000001">
    <property type="protein sequence ID" value="KGM07789.1"/>
    <property type="molecule type" value="Genomic_DNA"/>
</dbReference>
<dbReference type="Proteomes" id="UP000029999">
    <property type="component" value="Unassembled WGS sequence"/>
</dbReference>
<evidence type="ECO:0000313" key="2">
    <source>
        <dbReference type="EMBL" id="KGM07789.1"/>
    </source>
</evidence>
<gene>
    <name evidence="2" type="ORF">LP43_0205</name>
</gene>
<feature type="transmembrane region" description="Helical" evidence="1">
    <location>
        <begin position="41"/>
        <end position="60"/>
    </location>
</feature>
<protein>
    <recommendedName>
        <fullName evidence="4">Cytochrome c oxidase, subunit I</fullName>
    </recommendedName>
</protein>
<comment type="caution">
    <text evidence="2">The sequence shown here is derived from an EMBL/GenBank/DDBJ whole genome shotgun (WGS) entry which is preliminary data.</text>
</comment>
<feature type="transmembrane region" description="Helical" evidence="1">
    <location>
        <begin position="118"/>
        <end position="145"/>
    </location>
</feature>
<evidence type="ECO:0000256" key="1">
    <source>
        <dbReference type="SAM" id="Phobius"/>
    </source>
</evidence>
<feature type="transmembrane region" description="Helical" evidence="1">
    <location>
        <begin position="198"/>
        <end position="218"/>
    </location>
</feature>